<dbReference type="AlphaFoldDB" id="A0A8H7ACS8"/>
<sequence length="56" mass="6136">MPDQHSTKQLQDQSRLDTLGCGAQFSQSAVVYPQSTDLAQYLSSRPQELSLPKSPA</sequence>
<gene>
    <name evidence="1" type="ORF">GJ744_011454</name>
</gene>
<accession>A0A8H7ACS8</accession>
<evidence type="ECO:0000313" key="2">
    <source>
        <dbReference type="Proteomes" id="UP000606974"/>
    </source>
</evidence>
<reference evidence="1" key="1">
    <citation type="submission" date="2020-02" db="EMBL/GenBank/DDBJ databases">
        <authorList>
            <person name="Palmer J.M."/>
        </authorList>
    </citation>
    <scope>NUCLEOTIDE SEQUENCE</scope>
    <source>
        <strain evidence="1">EPUS1.4</strain>
        <tissue evidence="1">Thallus</tissue>
    </source>
</reference>
<proteinExistence type="predicted"/>
<dbReference type="Proteomes" id="UP000606974">
    <property type="component" value="Unassembled WGS sequence"/>
</dbReference>
<comment type="caution">
    <text evidence="1">The sequence shown here is derived from an EMBL/GenBank/DDBJ whole genome shotgun (WGS) entry which is preliminary data.</text>
</comment>
<protein>
    <submittedName>
        <fullName evidence="1">Uncharacterized protein</fullName>
    </submittedName>
</protein>
<dbReference type="EMBL" id="JAACFV010000081">
    <property type="protein sequence ID" value="KAF7506730.1"/>
    <property type="molecule type" value="Genomic_DNA"/>
</dbReference>
<keyword evidence="2" id="KW-1185">Reference proteome</keyword>
<name>A0A8H7ACS8_9EURO</name>
<evidence type="ECO:0000313" key="1">
    <source>
        <dbReference type="EMBL" id="KAF7506730.1"/>
    </source>
</evidence>
<organism evidence="1 2">
    <name type="scientific">Endocarpon pusillum</name>
    <dbReference type="NCBI Taxonomy" id="364733"/>
    <lineage>
        <taxon>Eukaryota</taxon>
        <taxon>Fungi</taxon>
        <taxon>Dikarya</taxon>
        <taxon>Ascomycota</taxon>
        <taxon>Pezizomycotina</taxon>
        <taxon>Eurotiomycetes</taxon>
        <taxon>Chaetothyriomycetidae</taxon>
        <taxon>Verrucariales</taxon>
        <taxon>Verrucariaceae</taxon>
        <taxon>Endocarpon</taxon>
    </lineage>
</organism>